<reference evidence="1" key="1">
    <citation type="journal article" date="2022" name="Int. J. Mol. Sci.">
        <title>Draft Genome of Tanacetum Coccineum: Genomic Comparison of Closely Related Tanacetum-Family Plants.</title>
        <authorList>
            <person name="Yamashiro T."/>
            <person name="Shiraishi A."/>
            <person name="Nakayama K."/>
            <person name="Satake H."/>
        </authorList>
    </citation>
    <scope>NUCLEOTIDE SEQUENCE</scope>
</reference>
<sequence length="87" mass="9990">RCLKEKLSSTNFNDWFRSLNLVLRVEKKLFVIEQPIPSAPPVDSTAQVLAQWNVVYDAQNEVACLMLGSMTPELLRQFENSSPYEML</sequence>
<gene>
    <name evidence="1" type="ORF">Tco_0629029</name>
</gene>
<feature type="non-terminal residue" evidence="1">
    <location>
        <position position="1"/>
    </location>
</feature>
<accession>A0ABQ4WRY6</accession>
<keyword evidence="2" id="KW-1185">Reference proteome</keyword>
<protein>
    <submittedName>
        <fullName evidence="1">Uncharacterized protein</fullName>
    </submittedName>
</protein>
<name>A0ABQ4WRY6_9ASTR</name>
<dbReference type="Proteomes" id="UP001151760">
    <property type="component" value="Unassembled WGS sequence"/>
</dbReference>
<dbReference type="EMBL" id="BQNB010008884">
    <property type="protein sequence ID" value="GJS55667.1"/>
    <property type="molecule type" value="Genomic_DNA"/>
</dbReference>
<proteinExistence type="predicted"/>
<comment type="caution">
    <text evidence="1">The sequence shown here is derived from an EMBL/GenBank/DDBJ whole genome shotgun (WGS) entry which is preliminary data.</text>
</comment>
<reference evidence="1" key="2">
    <citation type="submission" date="2022-01" db="EMBL/GenBank/DDBJ databases">
        <authorList>
            <person name="Yamashiro T."/>
            <person name="Shiraishi A."/>
            <person name="Satake H."/>
            <person name="Nakayama K."/>
        </authorList>
    </citation>
    <scope>NUCLEOTIDE SEQUENCE</scope>
</reference>
<evidence type="ECO:0000313" key="1">
    <source>
        <dbReference type="EMBL" id="GJS55667.1"/>
    </source>
</evidence>
<organism evidence="1 2">
    <name type="scientific">Tanacetum coccineum</name>
    <dbReference type="NCBI Taxonomy" id="301880"/>
    <lineage>
        <taxon>Eukaryota</taxon>
        <taxon>Viridiplantae</taxon>
        <taxon>Streptophyta</taxon>
        <taxon>Embryophyta</taxon>
        <taxon>Tracheophyta</taxon>
        <taxon>Spermatophyta</taxon>
        <taxon>Magnoliopsida</taxon>
        <taxon>eudicotyledons</taxon>
        <taxon>Gunneridae</taxon>
        <taxon>Pentapetalae</taxon>
        <taxon>asterids</taxon>
        <taxon>campanulids</taxon>
        <taxon>Asterales</taxon>
        <taxon>Asteraceae</taxon>
        <taxon>Asteroideae</taxon>
        <taxon>Anthemideae</taxon>
        <taxon>Anthemidinae</taxon>
        <taxon>Tanacetum</taxon>
    </lineage>
</organism>
<evidence type="ECO:0000313" key="2">
    <source>
        <dbReference type="Proteomes" id="UP001151760"/>
    </source>
</evidence>